<reference evidence="5" key="1">
    <citation type="submission" date="2017-02" db="EMBL/GenBank/DDBJ databases">
        <title>Comparative genomics and description of representatives of a novel lineage of planctomycetes thriving in anoxic sediments.</title>
        <authorList>
            <person name="Spring S."/>
            <person name="Bunk B."/>
            <person name="Sproer C."/>
        </authorList>
    </citation>
    <scope>NUCLEOTIDE SEQUENCE [LARGE SCALE GENOMIC DNA]</scope>
    <source>
        <strain evidence="5">ST-NAGAB-D1</strain>
    </source>
</reference>
<dbReference type="PROSITE" id="PS00018">
    <property type="entry name" value="EF_HAND_1"/>
    <property type="match status" value="2"/>
</dbReference>
<feature type="compositionally biased region" description="Acidic residues" evidence="2">
    <location>
        <begin position="2536"/>
        <end position="2546"/>
    </location>
</feature>
<dbReference type="InterPro" id="IPR006626">
    <property type="entry name" value="PbH1"/>
</dbReference>
<dbReference type="InterPro" id="IPR012334">
    <property type="entry name" value="Pectin_lyas_fold"/>
</dbReference>
<feature type="domain" description="Right handed beta helix" evidence="3">
    <location>
        <begin position="1648"/>
        <end position="1794"/>
    </location>
</feature>
<dbReference type="OrthoDB" id="220114at2"/>
<proteinExistence type="predicted"/>
<dbReference type="InterPro" id="IPR011050">
    <property type="entry name" value="Pectin_lyase_fold/virulence"/>
</dbReference>
<feature type="compositionally biased region" description="Acidic residues" evidence="2">
    <location>
        <begin position="2608"/>
        <end position="2622"/>
    </location>
</feature>
<dbReference type="PANTHER" id="PTHR11319:SF35">
    <property type="entry name" value="OUTER MEMBRANE PROTEIN PMPC-RELATED"/>
    <property type="match status" value="1"/>
</dbReference>
<dbReference type="PANTHER" id="PTHR11319">
    <property type="entry name" value="G PROTEIN-COUPLED RECEPTOR-RELATED"/>
    <property type="match status" value="1"/>
</dbReference>
<evidence type="ECO:0000313" key="5">
    <source>
        <dbReference type="Proteomes" id="UP000189674"/>
    </source>
</evidence>
<dbReference type="KEGG" id="alus:STSP2_01980"/>
<keyword evidence="5" id="KW-1185">Reference proteome</keyword>
<protein>
    <recommendedName>
        <fullName evidence="1">Probable pectate lyase C</fullName>
    </recommendedName>
</protein>
<dbReference type="Pfam" id="PF13229">
    <property type="entry name" value="Beta_helix"/>
    <property type="match status" value="6"/>
</dbReference>
<evidence type="ECO:0000313" key="4">
    <source>
        <dbReference type="EMBL" id="AQT68805.1"/>
    </source>
</evidence>
<dbReference type="STRING" id="1936003.STSP2_01980"/>
<dbReference type="SUPFAM" id="SSF51126">
    <property type="entry name" value="Pectin lyase-like"/>
    <property type="match status" value="7"/>
</dbReference>
<evidence type="ECO:0000256" key="2">
    <source>
        <dbReference type="SAM" id="MobiDB-lite"/>
    </source>
</evidence>
<sequence length="3517" mass="377685" precursor="true">MRKLSRVLVSVLGLIVCVSTILSGGLLEGSTTWYVDDAVGEMQDGSIENPFDNIQQGIDAAQDGDVVAVMDGRFTGVGNRDIDFKGKAITVQSVNGADNCIIDCQASKEEPHRGLIFNSGETRSSVIDGITITNGYEQQVSGIFVMNDCSPTIKNCIFTQNSGAYAGAMGVASDANPLIIGCVFVDNKASDAAAMKVFERGNPVIINCKFLGNSAGDGGAVLAIDAKLQIVNSLFSANSAQYGGALSVIRSELEIINCTIYNNKASVGGGIYCYSSSLIMANSILYGDEETQSSQLANLNATLSIRFSCLGVLDESLKLAGNIDSHPLFVDPDGADDIFGTLDDDYELTFDSPCLDKGSIDALSGYSFGVDNDGVADVLSFDLLGSNRVVNGKIDLGAIEKQAPTFIVEPASIAIPEGESASFTVKLMSDPQGQFQASVDRLAGSQEIHIASGATLTFDSINYQAGLPVVLSTDSDIDHRDETCLLRISAPGYLNYDLPVTESDNGQDREVLYVDCNASGANNGSSWADAMMSLGEALQIAGEYPQFEEIRVAQGTYRPGGPGFREKSFNLTNGVDIKGGYAGTQGDDPAERDHELYPTILSGDLNGDDKGGSRDDNSYHVVTARHLDSPVVLEGLTITGGNAFGPRPDHYQGGGMHIYRSNIILRNCLLKDNAATHSGGGILNEGGSLDLVNCTLVGNKAVESSGAGLSSIRGQIIAANCVFRNNAARIGGAYYGFYVDFAFNNCVFVGNSASLKSGGTHNQYDVGVYNNCNFVGNSSPDAGGAYFYGAQVSLNNCILWGNQDNNGKVQSSQVTVENGIVKFNSSCVQGWTGQLEGEGNISDDPRFANPNSGNYLLQPYSSCIDVGDDNLAPKDVLDVDCDGDFAEIHPVDIAGRTRILNRSIDIGAYEFHGLSFLTDKRTVLVPEGGTADLKVWLRVRPSEPVKVYVSHNSGDSDLKVVTDTLTFDSADYMTPKTVEFAASGDFDSLNGSASILISCDGYLDTIIKVVEDDSNEIPEVIYVDKSADGGDFGTTWKDAFTDLNKALSMAREYEGIKEIRVAQGIYTPTSNPAERKVSFELIGGVALRGGYAGNSSANPNARDLNRFVTTLSGDIAGNDGPVASPLQIGQDPLRAENSYHVVTVGNTNAPALLDGFKITAGNANDESSHNEKRGAGLYIKVDSAKCDIIDCVFQYSYALEGGAAAYVSGTQFTLRGCQFRQNASGEGAAALVSLKSDLDMMNCLFTENTAKKYSKVWSSNNDAAIVNHCTFFENNGNGEGVVVGLNQSDIELANCIIWGNSFSEGMPIGSVFWGGSSSFNYSCLQGWTPADGGEGNISENPLFYNTEDEKCLLLPWSPCIDAGNPASPYDNEPSANGSRVNMGYHGNTALAAATDGTLFEDNISVAEKERLSRTTYKYTLELSLPNRSGRRITNFVAEMPETAEGAATVLDNEICLPEIAPHSTARSGSFDDYFVVVIDHSIQQSESDFAWKIKSAFSGRDIYVDGEAQGENTGRSWQDAFEYLQDALFAAEYGDRILIAQGKYTPDKGMFQTEGDKESSFRIKQGIQLLGGYAGAAGEDPSQRDHEKYVTRLSGDLNGDDLKDWSNREDNCYFVVTANNVVSRASIDGLFISNGGEKTYHPYNGGAIFSSRGDLELRNCTIENNKSEKGSAIYFDDGTLALSDCILRNNESEYMGPTIRAVSSLMEVKNSQFYANSGSSGAAIRARKSSTAINNCLITDNKSTGIGAVMIYDGPAIIKNSVFKGNTADRGAAIFDHSYDNGIEVVNCLFYENHITDWSEGAAIDSYWSDTLITNCTIFDNSARGSAAGIYVEKCNPVISNCIIWGNRNNEGVNEQSQIGCESENVTPVLNYNCIEGWTGTLGGEGNIGNDPMFVHDDEIGPSDFDLRLAPDSPCIDAGDNSALPADTFYDFDGRDRYFDRLDKADTGKGSAPIIDMGAFEKTAPMPKPGVSMPEIFFCTNDDRHVTEPKVLKIRNRGEGLLQWELEEDCPWLEISKNSGTSEGEIDEVVVTADISGLAIGRYECQITLSCPGAFPETRIIKVLLDHGSILRVPSEYGTIQSAIDAANPGQIIVVSPGTYTGEGNTNVYFRGKAVKVRSLDPDDPGIVSQTIVDCQDDSGGFKFVNGEGRNSKLEGMTVINATQSYSANSYAVYVVDSGATVSKCVFRDNNSTAVYIENSDTLVKDCTITDNSSVGLYACRCYEPAYLEVDGCKISSNSKGIFLSGDIDTKISNCQIYDNLLKGCDFRNALVNISNSAIYDNASQGTGWGLSTERSKGVEIHNCVVTNNGSINQTGGGIKTDSYKVTLVNSIVWNNYGKEVSGSGLEASFSNIKGGYNGICNISRAPLFVPESRDFRLTGDSPCIATGDPRFNNSNEPEPNGGRINMGMYGGTELAQTITDVDSDRLPDSWEKAFSMTVGVDDSEGDRDYDTVPNITEYVLGTNPTDVDSDQDSMPDKWEIAHGTDPIEDDSKLDADEDGLSNVDEFDNDCDPSNPDTDSDGMPDGWEFNFKLDPTQDDAADDNDQDGVSNLDEFKNECNPQDADSDDDQLTDFEELNEHGTDPADSDSDDDGLDDGSELNVHGTDPLDSDTDDDGMDDEWEVAGGLDPLTNDSNLDNDNDGLENIEEYVLGTYPHKKDSDRDGMPDGWEVVHSFNPLGDDATGDYDGDGYSNVTEYVHNTDPESADSQIDPITIRVPEMVEYLQPAINAALDGETIIVADGIYEGKNNIILSIEKPITLKSANGPDNCIIDCRNSVHTSYGIGISGSAADQAVIEGFQVRNANSSGIVCSNSSPLITNCVLVNNITSGIGLYKSSALIDRCRISFNGSTKGSFGSSGTGIEARYDGTPTISNCVVFGNHSTGVQLYGIKGAEIANCIIADNAKSMDYDLAGIYYEGHPVGSHALVISDSTIINNSAPAISFDGRDVRIENTVMWGNRQGISSNDYSGLAVQGCIVQGGWEGDGNMDVDPLVTPDGHLRKDSPCIDYGPEQTEPADFYDIDGEPRYVGRLDIGADEFVDSDDDGLPDWWELKHFDSKTEAIAANDTDNDSFTNLDEYDDFSSNPLSTTVYVDPSRPDNSGDGLTTGSAKQTIKAALKIAGNHDVIVLADGIYEGQDNVHNEISRKALIIKSANGPDKCILDCQGYAYGFAYNAEYGNSNGTVLKGVSIINTASECVKIEGAARVLFDDCVFSDSSGNGISAKDSYPVIINSSVESNQQSGMSLERGTVAVVNNCDVLNNKQRGIFHTGSSLKISVSSMISNGFYGLCASGSSNITNCLIAGQSSGTGLLLYPGNHEVVNCTIADNDAGIGLYTSYSSYDNTAVISNCILWNRSLQISNGRSSWDVMVSYSDVRDGWEGEGNIDVEPLFADPIFYDYHLRSRAGRWMDDIYDFRDLSADGIIDFHDFALMSKVWQAEGQALSADFNGNGRVCFADLQILLDRYLWAYEPGHWVSDEVNSPCIDAGDPQSDYISEVPNNGGRINMGAYGGTNQASKTEE</sequence>
<dbReference type="Gene3D" id="2.160.20.10">
    <property type="entry name" value="Single-stranded right-handed beta-helix, Pectin lyase-like"/>
    <property type="match status" value="7"/>
</dbReference>
<accession>A0A1U9NLU9</accession>
<organism evidence="4 5">
    <name type="scientific">Anaerohalosphaera lusitana</name>
    <dbReference type="NCBI Taxonomy" id="1936003"/>
    <lineage>
        <taxon>Bacteria</taxon>
        <taxon>Pseudomonadati</taxon>
        <taxon>Planctomycetota</taxon>
        <taxon>Phycisphaerae</taxon>
        <taxon>Sedimentisphaerales</taxon>
        <taxon>Anaerohalosphaeraceae</taxon>
        <taxon>Anaerohalosphaera</taxon>
    </lineage>
</organism>
<dbReference type="Proteomes" id="UP000189674">
    <property type="component" value="Chromosome"/>
</dbReference>
<dbReference type="InterPro" id="IPR039448">
    <property type="entry name" value="Beta_helix"/>
</dbReference>
<name>A0A1U9NLU9_9BACT</name>
<dbReference type="EMBL" id="CP019791">
    <property type="protein sequence ID" value="AQT68805.1"/>
    <property type="molecule type" value="Genomic_DNA"/>
</dbReference>
<dbReference type="InterPro" id="IPR018247">
    <property type="entry name" value="EF_Hand_1_Ca_BS"/>
</dbReference>
<evidence type="ECO:0000256" key="1">
    <source>
        <dbReference type="ARBA" id="ARBA00016512"/>
    </source>
</evidence>
<feature type="compositionally biased region" description="Acidic residues" evidence="2">
    <location>
        <begin position="2585"/>
        <end position="2598"/>
    </location>
</feature>
<gene>
    <name evidence="4" type="ORF">STSP2_01980</name>
</gene>
<feature type="compositionally biased region" description="Acidic residues" evidence="2">
    <location>
        <begin position="2496"/>
        <end position="2511"/>
    </location>
</feature>
<feature type="domain" description="Right handed beta helix" evidence="3">
    <location>
        <begin position="3177"/>
        <end position="3299"/>
    </location>
</feature>
<evidence type="ECO:0000259" key="3">
    <source>
        <dbReference type="Pfam" id="PF13229"/>
    </source>
</evidence>
<feature type="domain" description="Right handed beta helix" evidence="3">
    <location>
        <begin position="1173"/>
        <end position="1308"/>
    </location>
</feature>
<feature type="compositionally biased region" description="Acidic residues" evidence="2">
    <location>
        <begin position="2564"/>
        <end position="2576"/>
    </location>
</feature>
<feature type="domain" description="Right handed beta helix" evidence="3">
    <location>
        <begin position="2782"/>
        <end position="2938"/>
    </location>
</feature>
<feature type="domain" description="Right handed beta helix" evidence="3">
    <location>
        <begin position="125"/>
        <end position="277"/>
    </location>
</feature>
<dbReference type="SMART" id="SM00710">
    <property type="entry name" value="PbH1"/>
    <property type="match status" value="30"/>
</dbReference>
<feature type="domain" description="Right handed beta helix" evidence="3">
    <location>
        <begin position="2172"/>
        <end position="2320"/>
    </location>
</feature>
<feature type="region of interest" description="Disordered" evidence="2">
    <location>
        <begin position="2460"/>
        <end position="2642"/>
    </location>
</feature>
<dbReference type="RefSeq" id="WP_146662123.1">
    <property type="nucleotide sequence ID" value="NZ_CP019791.1"/>
</dbReference>